<evidence type="ECO:0000313" key="4">
    <source>
        <dbReference type="Proteomes" id="UP000296159"/>
    </source>
</evidence>
<evidence type="ECO:0000259" key="2">
    <source>
        <dbReference type="SMART" id="SM00421"/>
    </source>
</evidence>
<dbReference type="Pfam" id="PF00196">
    <property type="entry name" value="GerE"/>
    <property type="match status" value="1"/>
</dbReference>
<name>A0A2U1UBJ0_9GAMM</name>
<dbReference type="Proteomes" id="UP000296159">
    <property type="component" value="Unassembled WGS sequence"/>
</dbReference>
<dbReference type="InterPro" id="IPR036388">
    <property type="entry name" value="WH-like_DNA-bd_sf"/>
</dbReference>
<keyword evidence="4" id="KW-1185">Reference proteome</keyword>
<dbReference type="SUPFAM" id="SSF46894">
    <property type="entry name" value="C-terminal effector domain of the bipartite response regulators"/>
    <property type="match status" value="1"/>
</dbReference>
<keyword evidence="1" id="KW-0238">DNA-binding</keyword>
<dbReference type="Gene3D" id="1.10.10.10">
    <property type="entry name" value="Winged helix-like DNA-binding domain superfamily/Winged helix DNA-binding domain"/>
    <property type="match status" value="1"/>
</dbReference>
<evidence type="ECO:0000313" key="3">
    <source>
        <dbReference type="EMBL" id="PWC19039.1"/>
    </source>
</evidence>
<dbReference type="GO" id="GO:0006355">
    <property type="term" value="P:regulation of DNA-templated transcription"/>
    <property type="evidence" value="ECO:0007669"/>
    <property type="project" value="InterPro"/>
</dbReference>
<comment type="caution">
    <text evidence="3">The sequence shown here is derived from an EMBL/GenBank/DDBJ whole genome shotgun (WGS) entry which is preliminary data.</text>
</comment>
<sequence length="181" mass="20855">MSINIFSACLFTTKAFENIMKYDCTDASITIFDAEYTIDINMLSEIIINYPTDFIIVLNNRNHSPIMIAKRIIILSKHTSVNIIKKIIYSICFFREIKSKTISLSPHEKVFFDYWLGGETINFIAEHMSITPKTANNIKNNIYKKYGTKDLLTFLLISKVSNMRGISNAKHYRITSFCRAA</sequence>
<dbReference type="InterPro" id="IPR000792">
    <property type="entry name" value="Tscrpt_reg_LuxR_C"/>
</dbReference>
<dbReference type="EMBL" id="QDKH01000003">
    <property type="protein sequence ID" value="PWC19039.1"/>
    <property type="molecule type" value="Genomic_DNA"/>
</dbReference>
<protein>
    <submittedName>
        <fullName evidence="3">Transcriptional regulator</fullName>
    </submittedName>
</protein>
<organism evidence="3 4">
    <name type="scientific">Brenneria corticis</name>
    <dbReference type="NCBI Taxonomy" id="2173106"/>
    <lineage>
        <taxon>Bacteria</taxon>
        <taxon>Pseudomonadati</taxon>
        <taxon>Pseudomonadota</taxon>
        <taxon>Gammaproteobacteria</taxon>
        <taxon>Enterobacterales</taxon>
        <taxon>Pectobacteriaceae</taxon>
        <taxon>Brenneria</taxon>
    </lineage>
</organism>
<reference evidence="3 4" key="1">
    <citation type="submission" date="2018-04" db="EMBL/GenBank/DDBJ databases">
        <title>Brenneria corticis sp.nov.</title>
        <authorList>
            <person name="Li Y."/>
        </authorList>
    </citation>
    <scope>NUCLEOTIDE SEQUENCE [LARGE SCALE GENOMIC DNA]</scope>
    <source>
        <strain evidence="3 4">CFCC 11842</strain>
    </source>
</reference>
<dbReference type="GO" id="GO:0003677">
    <property type="term" value="F:DNA binding"/>
    <property type="evidence" value="ECO:0007669"/>
    <property type="project" value="UniProtKB-KW"/>
</dbReference>
<dbReference type="SMART" id="SM00421">
    <property type="entry name" value="HTH_LUXR"/>
    <property type="match status" value="1"/>
</dbReference>
<dbReference type="AlphaFoldDB" id="A0A2U1UBJ0"/>
<proteinExistence type="predicted"/>
<dbReference type="RefSeq" id="WP_136165053.1">
    <property type="nucleotide sequence ID" value="NZ_KZ819072.1"/>
</dbReference>
<gene>
    <name evidence="3" type="ORF">DDT56_03165</name>
</gene>
<evidence type="ECO:0000256" key="1">
    <source>
        <dbReference type="ARBA" id="ARBA00023125"/>
    </source>
</evidence>
<dbReference type="InterPro" id="IPR016032">
    <property type="entry name" value="Sig_transdc_resp-reg_C-effctor"/>
</dbReference>
<feature type="domain" description="HTH luxR-type" evidence="2">
    <location>
        <begin position="101"/>
        <end position="158"/>
    </location>
</feature>
<accession>A0A2U1UBJ0</accession>